<dbReference type="GO" id="GO:0005524">
    <property type="term" value="F:ATP binding"/>
    <property type="evidence" value="ECO:0007669"/>
    <property type="project" value="UniProtKB-KW"/>
</dbReference>
<dbReference type="Gene3D" id="3.30.200.20">
    <property type="entry name" value="Phosphorylase Kinase, domain 1"/>
    <property type="match status" value="1"/>
</dbReference>
<keyword evidence="4" id="KW-0547">Nucleotide-binding</keyword>
<keyword evidence="2" id="KW-0597">Phosphoprotein</keyword>
<gene>
    <name evidence="9" type="ORF">METBIDRAFT_34866</name>
</gene>
<keyword evidence="5 9" id="KW-0418">Kinase</keyword>
<organism evidence="9 10">
    <name type="scientific">Metschnikowia bicuspidata var. bicuspidata NRRL YB-4993</name>
    <dbReference type="NCBI Taxonomy" id="869754"/>
    <lineage>
        <taxon>Eukaryota</taxon>
        <taxon>Fungi</taxon>
        <taxon>Dikarya</taxon>
        <taxon>Ascomycota</taxon>
        <taxon>Saccharomycotina</taxon>
        <taxon>Pichiomycetes</taxon>
        <taxon>Metschnikowiaceae</taxon>
        <taxon>Metschnikowia</taxon>
    </lineage>
</organism>
<reference evidence="9 10" key="1">
    <citation type="submission" date="2016-05" db="EMBL/GenBank/DDBJ databases">
        <title>Comparative genomics of biotechnologically important yeasts.</title>
        <authorList>
            <consortium name="DOE Joint Genome Institute"/>
            <person name="Riley R."/>
            <person name="Haridas S."/>
            <person name="Wolfe K.H."/>
            <person name="Lopes M.R."/>
            <person name="Hittinger C.T."/>
            <person name="Goker M."/>
            <person name="Salamov A."/>
            <person name="Wisecaver J."/>
            <person name="Long T.M."/>
            <person name="Aerts A.L."/>
            <person name="Barry K."/>
            <person name="Choi C."/>
            <person name="Clum A."/>
            <person name="Coughlan A.Y."/>
            <person name="Deshpande S."/>
            <person name="Douglass A.P."/>
            <person name="Hanson S.J."/>
            <person name="Klenk H.-P."/>
            <person name="LaButti K."/>
            <person name="Lapidus A."/>
            <person name="Lindquist E."/>
            <person name="Lipzen A."/>
            <person name="Meier-kolthoff J.P."/>
            <person name="Ohm R.A."/>
            <person name="Otillar R.P."/>
            <person name="Pangilinan J."/>
            <person name="Peng Y."/>
            <person name="Rokas A."/>
            <person name="Rosa C.A."/>
            <person name="Scheuner C."/>
            <person name="Sibirny A.A."/>
            <person name="Slot J.C."/>
            <person name="Stielow J.B."/>
            <person name="Sun H."/>
            <person name="Kurtzman C.P."/>
            <person name="Blackwell M."/>
            <person name="Grigoriev I.V."/>
            <person name="Jeffries T.W."/>
        </authorList>
    </citation>
    <scope>NUCLEOTIDE SEQUENCE [LARGE SCALE GENOMIC DNA]</scope>
    <source>
        <strain evidence="9 10">NRRL YB-4993</strain>
    </source>
</reference>
<keyword evidence="1" id="KW-0723">Serine/threonine-protein kinase</keyword>
<dbReference type="PROSITE" id="PS00108">
    <property type="entry name" value="PROTEIN_KINASE_ST"/>
    <property type="match status" value="1"/>
</dbReference>
<dbReference type="STRING" id="869754.A0A1A0HJG2"/>
<evidence type="ECO:0000256" key="6">
    <source>
        <dbReference type="ARBA" id="ARBA00022840"/>
    </source>
</evidence>
<evidence type="ECO:0000256" key="4">
    <source>
        <dbReference type="ARBA" id="ARBA00022741"/>
    </source>
</evidence>
<dbReference type="Gene3D" id="1.10.510.10">
    <property type="entry name" value="Transferase(Phosphotransferase) domain 1"/>
    <property type="match status" value="1"/>
</dbReference>
<keyword evidence="3" id="KW-0808">Transferase</keyword>
<dbReference type="InterPro" id="IPR000719">
    <property type="entry name" value="Prot_kinase_dom"/>
</dbReference>
<dbReference type="SUPFAM" id="SSF56112">
    <property type="entry name" value="Protein kinase-like (PK-like)"/>
    <property type="match status" value="1"/>
</dbReference>
<dbReference type="Proteomes" id="UP000092555">
    <property type="component" value="Unassembled WGS sequence"/>
</dbReference>
<dbReference type="EMBL" id="LXTC01000001">
    <property type="protein sequence ID" value="OBA23978.1"/>
    <property type="molecule type" value="Genomic_DNA"/>
</dbReference>
<dbReference type="InterPro" id="IPR045270">
    <property type="entry name" value="STKc_AGC"/>
</dbReference>
<evidence type="ECO:0000256" key="5">
    <source>
        <dbReference type="ARBA" id="ARBA00022777"/>
    </source>
</evidence>
<dbReference type="InterPro" id="IPR011009">
    <property type="entry name" value="Kinase-like_dom_sf"/>
</dbReference>
<proteinExistence type="predicted"/>
<evidence type="ECO:0000259" key="7">
    <source>
        <dbReference type="PROSITE" id="PS50011"/>
    </source>
</evidence>
<dbReference type="GeneID" id="30029507"/>
<protein>
    <submittedName>
        <fullName evidence="9">Kinase-like protein</fullName>
    </submittedName>
</protein>
<dbReference type="InterPro" id="IPR008271">
    <property type="entry name" value="Ser/Thr_kinase_AS"/>
</dbReference>
<evidence type="ECO:0000313" key="10">
    <source>
        <dbReference type="Proteomes" id="UP000092555"/>
    </source>
</evidence>
<dbReference type="RefSeq" id="XP_018714459.1">
    <property type="nucleotide sequence ID" value="XM_018856531.1"/>
</dbReference>
<dbReference type="FunFam" id="1.10.510.10:FF:000048">
    <property type="entry name" value="Protein kinase C"/>
    <property type="match status" value="1"/>
</dbReference>
<evidence type="ECO:0000256" key="2">
    <source>
        <dbReference type="ARBA" id="ARBA00022553"/>
    </source>
</evidence>
<evidence type="ECO:0000256" key="1">
    <source>
        <dbReference type="ARBA" id="ARBA00022527"/>
    </source>
</evidence>
<keyword evidence="10" id="KW-1185">Reference proteome</keyword>
<dbReference type="GO" id="GO:0005737">
    <property type="term" value="C:cytoplasm"/>
    <property type="evidence" value="ECO:0007669"/>
    <property type="project" value="EnsemblFungi"/>
</dbReference>
<dbReference type="AlphaFoldDB" id="A0A1A0HJG2"/>
<evidence type="ECO:0000256" key="3">
    <source>
        <dbReference type="ARBA" id="ARBA00022679"/>
    </source>
</evidence>
<keyword evidence="6" id="KW-0067">ATP-binding</keyword>
<feature type="domain" description="AGC-kinase C-terminal" evidence="8">
    <location>
        <begin position="363"/>
        <end position="433"/>
    </location>
</feature>
<dbReference type="InterPro" id="IPR000961">
    <property type="entry name" value="AGC-kinase_C"/>
</dbReference>
<comment type="caution">
    <text evidence="9">The sequence shown here is derived from an EMBL/GenBank/DDBJ whole genome shotgun (WGS) entry which is preliminary data.</text>
</comment>
<sequence length="436" mass="48968">MPLFEFDDEDLASDLGSIGFEADSPAPVQNETPDADVVCTTIPPSRRRSTIYRRVLVRSSAPNSGGIAIPADFDSAPEEESAAAPKKCLADFKPLKVLGQGAYGKVHLVQDRLDGKLYAQKQIRKPQVDVFEYKPSVAANHVRRTIAERQILSEITHHKSIVKLFYALQDEGKFYLLLEYIPGGELFHHLTVNNKLGNVFLEKDVAFYIAEMALGLKHLHLLGIVYRDLKPENCLLNSKGHLVLTDFGLSKNVGNDHDSACHSIIGTPEYMAPEILKGLAYGYAVDWWLLGCVMYDMLTSRPPFTGDNSKIICKRILKSDPLIPFYLSLDAKDLLSKLLRKDPKKRMAVDDRWAAFKKHRFFRKLNWGALEDQEAKPPLVPLITNPALAENFSDEFTGMRMSEYDGSNVQGPDVDHLFEGFSYTASESFLENYVPQ</sequence>
<dbReference type="OrthoDB" id="63267at2759"/>
<dbReference type="CDD" id="cd05123">
    <property type="entry name" value="STKc_AGC"/>
    <property type="match status" value="1"/>
</dbReference>
<evidence type="ECO:0000259" key="8">
    <source>
        <dbReference type="PROSITE" id="PS51285"/>
    </source>
</evidence>
<name>A0A1A0HJG2_9ASCO</name>
<dbReference type="GO" id="GO:0004674">
    <property type="term" value="F:protein serine/threonine kinase activity"/>
    <property type="evidence" value="ECO:0007669"/>
    <property type="project" value="UniProtKB-KW"/>
</dbReference>
<accession>A0A1A0HJG2</accession>
<dbReference type="PANTHER" id="PTHR24351">
    <property type="entry name" value="RIBOSOMAL PROTEIN S6 KINASE"/>
    <property type="match status" value="1"/>
</dbReference>
<feature type="domain" description="Protein kinase" evidence="7">
    <location>
        <begin position="92"/>
        <end position="362"/>
    </location>
</feature>
<dbReference type="SMART" id="SM00220">
    <property type="entry name" value="S_TKc"/>
    <property type="match status" value="1"/>
</dbReference>
<dbReference type="SMART" id="SM00133">
    <property type="entry name" value="S_TK_X"/>
    <property type="match status" value="1"/>
</dbReference>
<evidence type="ECO:0000313" key="9">
    <source>
        <dbReference type="EMBL" id="OBA23978.1"/>
    </source>
</evidence>
<dbReference type="Pfam" id="PF00069">
    <property type="entry name" value="Pkinase"/>
    <property type="match status" value="1"/>
</dbReference>
<dbReference type="PROSITE" id="PS51285">
    <property type="entry name" value="AGC_KINASE_CTER"/>
    <property type="match status" value="1"/>
</dbReference>
<dbReference type="PROSITE" id="PS50011">
    <property type="entry name" value="PROTEIN_KINASE_DOM"/>
    <property type="match status" value="1"/>
</dbReference>